<dbReference type="SUPFAM" id="SSF53067">
    <property type="entry name" value="Actin-like ATPase domain"/>
    <property type="match status" value="1"/>
</dbReference>
<protein>
    <submittedName>
        <fullName evidence="11">General Secretory Pathway protein L, type II secretion system</fullName>
    </submittedName>
</protein>
<evidence type="ECO:0000256" key="4">
    <source>
        <dbReference type="ARBA" id="ARBA00022475"/>
    </source>
</evidence>
<dbReference type="EMBL" id="LN899819">
    <property type="protein sequence ID" value="CUV14862.1"/>
    <property type="molecule type" value="Genomic_DNA"/>
</dbReference>
<sequence>MTTSLYVRLPHRPIQSPERWSQGALASVPFALVREEGAQGPQRILREGASRVDELPAADRLVLLLPAADVLLVPASVPPLALPKLRLALPNLVEDRLVQDAQQCHIALGPRLGAGPVHGWRAPREPQTRALMIADRAWIRFVLDGVAGHKHRSCHLLPAQLCLPLEAPAPVAAVGNADAAQAHTEPSLKPVDAEAAEATDAEAPAQAPSPAAAAITTIALDAAPASDADAPPAVDITVRSDHADGYGLRVLPAHVADWLAIAPAPARLMVSPALRELAPTLSADPAAARLDWAVWAAGARAALAGGDADLCQFDFAHGGIAGMDWSVWRLPIALAVLIVVAQLIGMNTQWLKLRAEQKRLDAAMRTQLQTAFPNTPVILDPPAQMRRQVQQLRLAAGKAAPEDFLPLADRFAQAAAGLAPDALLALDYHGRALVVTLKEGTDTNLLRTAAAAVGLKMETAEAPRGGEAAVPGSRWTVSIAQ</sequence>
<dbReference type="Pfam" id="PF12693">
    <property type="entry name" value="GspL_C"/>
    <property type="match status" value="1"/>
</dbReference>
<evidence type="ECO:0000256" key="6">
    <source>
        <dbReference type="ARBA" id="ARBA00022692"/>
    </source>
</evidence>
<organism evidence="11">
    <name type="scientific">Ralstonia solanacearum</name>
    <name type="common">Pseudomonas solanacearum</name>
    <dbReference type="NCBI Taxonomy" id="305"/>
    <lineage>
        <taxon>Bacteria</taxon>
        <taxon>Pseudomonadati</taxon>
        <taxon>Pseudomonadota</taxon>
        <taxon>Betaproteobacteria</taxon>
        <taxon>Burkholderiales</taxon>
        <taxon>Burkholderiaceae</taxon>
        <taxon>Ralstonia</taxon>
        <taxon>Ralstonia solanacearum species complex</taxon>
    </lineage>
</organism>
<feature type="domain" description="GspL periplasmic" evidence="10">
    <location>
        <begin position="324"/>
        <end position="461"/>
    </location>
</feature>
<dbReference type="GO" id="GO:0005886">
    <property type="term" value="C:plasma membrane"/>
    <property type="evidence" value="ECO:0007669"/>
    <property type="project" value="UniProtKB-SubCell"/>
</dbReference>
<keyword evidence="9" id="KW-0472">Membrane</keyword>
<dbReference type="NCBIfam" id="TIGR01709">
    <property type="entry name" value="typeII_sec_gspL"/>
    <property type="match status" value="1"/>
</dbReference>
<evidence type="ECO:0000313" key="11">
    <source>
        <dbReference type="EMBL" id="CUV14862.1"/>
    </source>
</evidence>
<dbReference type="GO" id="GO:0009276">
    <property type="term" value="C:Gram-negative-bacterium-type cell wall"/>
    <property type="evidence" value="ECO:0007669"/>
    <property type="project" value="InterPro"/>
</dbReference>
<dbReference type="Gene3D" id="3.30.420.380">
    <property type="match status" value="1"/>
</dbReference>
<evidence type="ECO:0000256" key="1">
    <source>
        <dbReference type="ARBA" id="ARBA00004533"/>
    </source>
</evidence>
<dbReference type="InterPro" id="IPR007812">
    <property type="entry name" value="T2SS_protein-GspL"/>
</dbReference>
<keyword evidence="5" id="KW-0997">Cell inner membrane</keyword>
<accession>A0A0S4TXW3</accession>
<name>A0A0S4TXW3_RALSL</name>
<evidence type="ECO:0000256" key="3">
    <source>
        <dbReference type="ARBA" id="ARBA00022448"/>
    </source>
</evidence>
<comment type="similarity">
    <text evidence="2">Belongs to the GSP L family.</text>
</comment>
<proteinExistence type="inferred from homology"/>
<evidence type="ECO:0000256" key="2">
    <source>
        <dbReference type="ARBA" id="ARBA00005318"/>
    </source>
</evidence>
<gene>
    <name evidence="11" type="primary">gspL</name>
    <name evidence="11" type="ORF">RUN39_v1_970017</name>
</gene>
<dbReference type="GO" id="GO:0015628">
    <property type="term" value="P:protein secretion by the type II secretion system"/>
    <property type="evidence" value="ECO:0007669"/>
    <property type="project" value="InterPro"/>
</dbReference>
<dbReference type="InterPro" id="IPR043129">
    <property type="entry name" value="ATPase_NBD"/>
</dbReference>
<evidence type="ECO:0000256" key="5">
    <source>
        <dbReference type="ARBA" id="ARBA00022519"/>
    </source>
</evidence>
<evidence type="ECO:0000256" key="8">
    <source>
        <dbReference type="ARBA" id="ARBA00022989"/>
    </source>
</evidence>
<evidence type="ECO:0000256" key="7">
    <source>
        <dbReference type="ARBA" id="ARBA00022927"/>
    </source>
</evidence>
<dbReference type="InterPro" id="IPR025691">
    <property type="entry name" value="GspL_pp_dom"/>
</dbReference>
<keyword evidence="6" id="KW-0812">Transmembrane</keyword>
<dbReference type="AlphaFoldDB" id="A0A0S4TXW3"/>
<evidence type="ECO:0000259" key="10">
    <source>
        <dbReference type="Pfam" id="PF12693"/>
    </source>
</evidence>
<dbReference type="GO" id="GO:0015627">
    <property type="term" value="C:type II protein secretion system complex"/>
    <property type="evidence" value="ECO:0007669"/>
    <property type="project" value="InterPro"/>
</dbReference>
<keyword evidence="7" id="KW-0653">Protein transport</keyword>
<evidence type="ECO:0000256" key="9">
    <source>
        <dbReference type="ARBA" id="ARBA00023136"/>
    </source>
</evidence>
<reference evidence="11" key="1">
    <citation type="submission" date="2015-10" db="EMBL/GenBank/DDBJ databases">
        <authorList>
            <person name="Gilbert D.G."/>
        </authorList>
    </citation>
    <scope>NUCLEOTIDE SEQUENCE</scope>
    <source>
        <strain evidence="11">Phyl III-seqv23</strain>
    </source>
</reference>
<comment type="subcellular location">
    <subcellularLocation>
        <location evidence="1">Cell inner membrane</location>
    </subcellularLocation>
</comment>
<keyword evidence="8" id="KW-1133">Transmembrane helix</keyword>
<keyword evidence="4" id="KW-1003">Cell membrane</keyword>
<keyword evidence="3" id="KW-0813">Transport</keyword>